<organism evidence="2 3">
    <name type="scientific">Dryococelus australis</name>
    <dbReference type="NCBI Taxonomy" id="614101"/>
    <lineage>
        <taxon>Eukaryota</taxon>
        <taxon>Metazoa</taxon>
        <taxon>Ecdysozoa</taxon>
        <taxon>Arthropoda</taxon>
        <taxon>Hexapoda</taxon>
        <taxon>Insecta</taxon>
        <taxon>Pterygota</taxon>
        <taxon>Neoptera</taxon>
        <taxon>Polyneoptera</taxon>
        <taxon>Phasmatodea</taxon>
        <taxon>Verophasmatodea</taxon>
        <taxon>Anareolatae</taxon>
        <taxon>Phasmatidae</taxon>
        <taxon>Eurycanthinae</taxon>
        <taxon>Dryococelus</taxon>
    </lineage>
</organism>
<dbReference type="EMBL" id="JARBHB010000001">
    <property type="protein sequence ID" value="KAJ8895288.1"/>
    <property type="molecule type" value="Genomic_DNA"/>
</dbReference>
<protein>
    <submittedName>
        <fullName evidence="2">Uncharacterized protein</fullName>
    </submittedName>
</protein>
<accession>A0ABQ9IF51</accession>
<comment type="caution">
    <text evidence="2">The sequence shown here is derived from an EMBL/GenBank/DDBJ whole genome shotgun (WGS) entry which is preliminary data.</text>
</comment>
<evidence type="ECO:0000256" key="1">
    <source>
        <dbReference type="SAM" id="MobiDB-lite"/>
    </source>
</evidence>
<evidence type="ECO:0000313" key="3">
    <source>
        <dbReference type="Proteomes" id="UP001159363"/>
    </source>
</evidence>
<sequence length="659" mass="73346">METGIPRGNRLANFNMSATFPTSALARNRARIPLLGGWFSSTSPIQSKLLGRGGCKADVLPHDQTYLFIPTVSKSLSFLSERAVQQPREAKEICSRAENAKCLDYCSWQHFPTKATYEERTGEEDDSSDSASGSRISQEQRLAREIWLSKQDFRGLGTNSSTFRGVAMTTRLPPRCTGLDSRRGRSQIFAFGVRAGRCRWSVGFLGDLLFSPPLHYGAAPYLPRLTLIGSQDLDVKSRPNLSIKKKLLRFVSVEAAVQVSDPASQLGDMSSIAGASGSGLSQLAEIDLYVASIRRIFSECSFLYLRVLSLLHHRPLFYVTAPGSTLQQRTASGDTVEGLLVPSQLSECAVNSTRVADFLEFTLCEVTKYSHSFSPLGNKETQERQFLQGKTSVHCDMKIHHLNTGGPFHTSCCNLTNSNALQADCMPVQCIEVRQTPTAKVEIESNFVVLSGLRFCRGDHAPDWLMRNFRRNRVVAVLTDCRVIRYTEHGSRCNGLSALLSILLQVILKERRCLIPGEVDCLLAFNTLFTCQDRARELRWRNLVDNMLFKISSIFCTGFKHEKHKKLFVPKHILRRERGGGVVVIRLLASQLCELGPIPGGATPRYLHVRIVPNDATGRRAFSGIFRFPRPFIPTLLRPHLASPLSALKTLILKAAQIS</sequence>
<evidence type="ECO:0000313" key="2">
    <source>
        <dbReference type="EMBL" id="KAJ8895288.1"/>
    </source>
</evidence>
<name>A0ABQ9IF51_9NEOP</name>
<dbReference type="Proteomes" id="UP001159363">
    <property type="component" value="Chromosome 1"/>
</dbReference>
<keyword evidence="3" id="KW-1185">Reference proteome</keyword>
<gene>
    <name evidence="2" type="ORF">PR048_000613</name>
</gene>
<proteinExistence type="predicted"/>
<reference evidence="2 3" key="1">
    <citation type="submission" date="2023-02" db="EMBL/GenBank/DDBJ databases">
        <title>LHISI_Scaffold_Assembly.</title>
        <authorList>
            <person name="Stuart O.P."/>
            <person name="Cleave R."/>
            <person name="Magrath M.J.L."/>
            <person name="Mikheyev A.S."/>
        </authorList>
    </citation>
    <scope>NUCLEOTIDE SEQUENCE [LARGE SCALE GENOMIC DNA]</scope>
    <source>
        <strain evidence="2">Daus_M_001</strain>
        <tissue evidence="2">Leg muscle</tissue>
    </source>
</reference>
<feature type="region of interest" description="Disordered" evidence="1">
    <location>
        <begin position="117"/>
        <end position="138"/>
    </location>
</feature>